<dbReference type="GO" id="GO:0005615">
    <property type="term" value="C:extracellular space"/>
    <property type="evidence" value="ECO:0007669"/>
    <property type="project" value="InterPro"/>
</dbReference>
<dbReference type="GeneID" id="100485433"/>
<dbReference type="PROSITE" id="PS01178">
    <property type="entry name" value="ANAPHYLATOXIN_2"/>
    <property type="match status" value="1"/>
</dbReference>
<dbReference type="SUPFAM" id="SSF47686">
    <property type="entry name" value="Anaphylotoxins (complement system)"/>
    <property type="match status" value="1"/>
</dbReference>
<dbReference type="OrthoDB" id="6359008at2759"/>
<dbReference type="Pfam" id="PF21309">
    <property type="entry name" value="C5_CUB"/>
    <property type="match status" value="1"/>
</dbReference>
<dbReference type="InterPro" id="IPR036595">
    <property type="entry name" value="A-macroglobulin_rcpt-bd_sf"/>
</dbReference>
<dbReference type="InterPro" id="IPR018081">
    <property type="entry name" value="Anaphylatoxin_comp_syst"/>
</dbReference>
<dbReference type="Pfam" id="PF07677">
    <property type="entry name" value="A2M_recep"/>
    <property type="match status" value="1"/>
</dbReference>
<dbReference type="Gene3D" id="6.20.50.160">
    <property type="match status" value="1"/>
</dbReference>
<dbReference type="InterPro" id="IPR000020">
    <property type="entry name" value="Anaphylatoxin/fibulin"/>
</dbReference>
<proteinExistence type="predicted"/>
<keyword evidence="2" id="KW-0964">Secreted</keyword>
<dbReference type="SMART" id="SM01359">
    <property type="entry name" value="A2M_N_2"/>
    <property type="match status" value="1"/>
</dbReference>
<dbReference type="PROSITE" id="PS50189">
    <property type="entry name" value="NTR"/>
    <property type="match status" value="1"/>
</dbReference>
<evidence type="ECO:0000259" key="5">
    <source>
        <dbReference type="PROSITE" id="PS01178"/>
    </source>
</evidence>
<name>A0A8J0QGT7_XENTR</name>
<evidence type="ECO:0000256" key="3">
    <source>
        <dbReference type="ARBA" id="ARBA00023157"/>
    </source>
</evidence>
<dbReference type="SUPFAM" id="SSF48239">
    <property type="entry name" value="Terpenoid cyclases/Protein prenyltransferases"/>
    <property type="match status" value="1"/>
</dbReference>
<feature type="domain" description="Anaphylatoxin-like" evidence="5">
    <location>
        <begin position="702"/>
        <end position="739"/>
    </location>
</feature>
<dbReference type="SUPFAM" id="SSF50242">
    <property type="entry name" value="TIMP-like"/>
    <property type="match status" value="1"/>
</dbReference>
<dbReference type="InterPro" id="IPR011626">
    <property type="entry name" value="Alpha-macroglobulin_TED"/>
</dbReference>
<dbReference type="SMART" id="SM01361">
    <property type="entry name" value="A2M_recep"/>
    <property type="match status" value="1"/>
</dbReference>
<dbReference type="Gene3D" id="1.20.91.20">
    <property type="entry name" value="Anaphylotoxins (complement system)"/>
    <property type="match status" value="1"/>
</dbReference>
<dbReference type="InterPro" id="IPR013783">
    <property type="entry name" value="Ig-like_fold"/>
</dbReference>
<dbReference type="InterPro" id="IPR011625">
    <property type="entry name" value="A2M_N_BRD"/>
</dbReference>
<dbReference type="Gene3D" id="2.20.130.20">
    <property type="match status" value="1"/>
</dbReference>
<dbReference type="InterPro" id="IPR047565">
    <property type="entry name" value="Alpha-macroglob_thiol-ester_cl"/>
</dbReference>
<dbReference type="CDD" id="cd02896">
    <property type="entry name" value="complement_C3_C4_C5"/>
    <property type="match status" value="1"/>
</dbReference>
<dbReference type="Pfam" id="PF01759">
    <property type="entry name" value="NTR"/>
    <property type="match status" value="1"/>
</dbReference>
<evidence type="ECO:0000259" key="6">
    <source>
        <dbReference type="PROSITE" id="PS50189"/>
    </source>
</evidence>
<dbReference type="OMA" id="YKRIIAC"/>
<evidence type="ECO:0000313" key="7">
    <source>
        <dbReference type="Proteomes" id="UP000008143"/>
    </source>
</evidence>
<keyword evidence="3" id="KW-1015">Disulfide bond</keyword>
<dbReference type="PROSITE" id="PS51257">
    <property type="entry name" value="PROKAR_LIPOPROTEIN"/>
    <property type="match status" value="1"/>
</dbReference>
<protein>
    <submittedName>
        <fullName evidence="8">Complement C5 precursor</fullName>
    </submittedName>
</protein>
<dbReference type="Gene3D" id="2.40.50.120">
    <property type="match status" value="1"/>
</dbReference>
<dbReference type="Gene3D" id="2.60.40.690">
    <property type="entry name" value="Alpha-macroglobulin, receptor-binding domain"/>
    <property type="match status" value="1"/>
</dbReference>
<dbReference type="CTD" id="727"/>
<dbReference type="Gene3D" id="2.60.40.1940">
    <property type="match status" value="1"/>
</dbReference>
<dbReference type="InterPro" id="IPR018933">
    <property type="entry name" value="Netrin_module_non-TIMP"/>
</dbReference>
<dbReference type="RefSeq" id="NP_001190988.1">
    <property type="nucleotide sequence ID" value="NM_001204059.1"/>
</dbReference>
<dbReference type="InterPro" id="IPR050473">
    <property type="entry name" value="A2M/Complement_sys"/>
</dbReference>
<dbReference type="Pfam" id="PF17790">
    <property type="entry name" value="MG1"/>
    <property type="match status" value="1"/>
</dbReference>
<dbReference type="PANTHER" id="PTHR11412">
    <property type="entry name" value="MACROGLOBULIN / COMPLEMENT"/>
    <property type="match status" value="1"/>
</dbReference>
<dbReference type="Pfam" id="PF01835">
    <property type="entry name" value="MG2"/>
    <property type="match status" value="1"/>
</dbReference>
<evidence type="ECO:0000256" key="2">
    <source>
        <dbReference type="ARBA" id="ARBA00022525"/>
    </source>
</evidence>
<evidence type="ECO:0000313" key="8">
    <source>
        <dbReference type="RefSeq" id="NP_001190988.1"/>
    </source>
</evidence>
<dbReference type="SUPFAM" id="SSF49410">
    <property type="entry name" value="Alpha-macroglobulin receptor domain"/>
    <property type="match status" value="1"/>
</dbReference>
<sequence length="1688" mass="190505" precursor="true">MICLKTALLLLLALCGCCRCQEKTYLVTGPREWRIGALETVVVQAFGQEGDLAIRINALSYPDKKTTYATQHLVLNDQNNYQGLVKLMIQPKDFPTYSSSDPMQFIYLQAQSNAFNKEEQVPVSYRNGFLFIQTDKPFYTPDQSVKIRVYSMDEELKPGRRKVVLTFKDPEEVKVDSIEEDDLTGIISFPAFKIPANPKFGMWTIEAAYGKDFTTSGTAKFEVKEYVLPKFFVSIEPEKNFICYDKFTEFTITVRASYYFKKLVDNAKVYIRYGLIQDGERTMLPKSIDLQSMFNGESIFQFNSQKAVEELGYSSLEEISGSYLYITVSVEESTGRTEESENVDVKFVLSPYTFKLVGTPLYVKPTLPYYIKVQLRDTMDKPVGNIPLVLSGDMVKEDGTSEPLTGGRLRMSSDKRDGTGVFVLNIPSDISSLDFKITTDDGSLPEDNQATVNHVAVSYQSLTKSYLYINWAREKEVLHVGSFLTIHLVPNSPYIAKLRHYSYLLISKGKILNFGTVQRVEGSDSQSLTLPITSDMVPSVRLLVYYIVTGDATAELVADSIWLDVVESCVNHQTVELSTRETTLKPGQKFNLKVSGPSKSLVALSAVDTAIYDVGKRFQRPLETVFRKIEESDLGCGAGAGQNNADVFRLAGLTFLTNANIQASQKYALKCNEVLRPKRSFNFKEEINKKARVYKDRNIRKCCYDGVKCFLEENDCTAGISRVSKRYGKSCTDTFQDCCFFAKSLKEKMDAEIQDVGMGRMYIRTVLNIDEPQIRSYFPESWLWEEYLLDDRGEKTLSVTLPDSLTTWEIQGVSMSDKGLCVADRFKVTAYKDYFLDVQLPYSVVRGEQIQIKVVVFNYRNNNVKGCVLMSAEKEICKFSETSTRKGLKECFSHTLSASSLTPFTFTILPLEVGLHPLTFTLSASGSSDIVKKTLRVVPEGIKKERNAGFTLDPQGIRGVARRRQDISYKIHANIVPKSKVSRILSISGNILGEVINTVVKSEGLQYLISLPKASAETELMRVVPIFYVYHYLETSKRWDLLGTNILAAQIEMQRKMREGVNSILSFRGSDYSYSIWKEGKPSAWLTAFALKIFGEIEKYVYVNKMSVCNSISWLIDQCQLRDGSFIDRSGYQPGKLQGTIPSESEERSLYLTAFVFIGIQKSFHMCPLEEVNAAMRRAEEYLSNNIRKAKSTFTLAIAGYALASWDGTLASVRYVKGALEREAYVIESGDLPIVRYWKDSLKKVNPTAPGAESARMVETTAYALLMYLKLAQKDYYNPVVRWLKEQQRYGGGFYSTQDTAIALEALTEVSIVDKKLTLNMAVQVSYKKSGDFKNYRLTETSSFTRPEEVPLPEDLIVSTPTANGIATVHVQTVYNIISPPQEKCQFHLKIGKKLNWKPRQSIFDSDKSGAIPIEACARYKAPDDDPYISGSAVMEITMVTGLVVDESELEELAQRVDQFVTAYDIEDGKVNLHFDGIPSDEYICVTLLAWEQFKVSMLSPGVFRVYEFHAPDEECTTLFNPLASQDLVNVCTGNQCKCIQATCPTAQQKMDTSITADARKEAACKADITFAYKVVVITSVEDGDFVKYTASILDIYKKGGDFVKAKKEVKFIKKKTCTDIEITQGEQYLIMGKEGIQIRFGFDFQYEYALDADTWVEWWPPACRTRDCEEFTDTLSEFSESMLFDHC</sequence>
<dbReference type="Pfam" id="PF07703">
    <property type="entry name" value="A2M_BRD"/>
    <property type="match status" value="1"/>
</dbReference>
<dbReference type="Pfam" id="PF17789">
    <property type="entry name" value="MG4"/>
    <property type="match status" value="1"/>
</dbReference>
<dbReference type="InterPro" id="IPR041555">
    <property type="entry name" value="MG3"/>
</dbReference>
<dbReference type="InterPro" id="IPR009048">
    <property type="entry name" value="A-macroglobulin_rcpt-bd"/>
</dbReference>
<dbReference type="InterPro" id="IPR001599">
    <property type="entry name" value="Macroglobln_a2"/>
</dbReference>
<evidence type="ECO:0000313" key="9">
    <source>
        <dbReference type="Xenbase" id="XB-GENE-486371"/>
    </source>
</evidence>
<dbReference type="SMART" id="SM01360">
    <property type="entry name" value="A2M"/>
    <property type="match status" value="1"/>
</dbReference>
<dbReference type="SMART" id="SM00643">
    <property type="entry name" value="C345C"/>
    <property type="match status" value="1"/>
</dbReference>
<organism evidence="7 8">
    <name type="scientific">Xenopus tropicalis</name>
    <name type="common">Western clawed frog</name>
    <name type="synonym">Silurana tropicalis</name>
    <dbReference type="NCBI Taxonomy" id="8364"/>
    <lineage>
        <taxon>Eukaryota</taxon>
        <taxon>Metazoa</taxon>
        <taxon>Chordata</taxon>
        <taxon>Craniata</taxon>
        <taxon>Vertebrata</taxon>
        <taxon>Euteleostomi</taxon>
        <taxon>Amphibia</taxon>
        <taxon>Batrachia</taxon>
        <taxon>Anura</taxon>
        <taxon>Pipoidea</taxon>
        <taxon>Pipidae</taxon>
        <taxon>Xenopodinae</taxon>
        <taxon>Xenopus</taxon>
        <taxon>Silurana</taxon>
    </lineage>
</organism>
<dbReference type="Gene3D" id="2.60.40.10">
    <property type="entry name" value="Immunoglobulins"/>
    <property type="match status" value="2"/>
</dbReference>
<dbReference type="Xenbase" id="XB-GENE-486371">
    <property type="gene designation" value="c5"/>
</dbReference>
<accession>A0A8J0QGT7</accession>
<dbReference type="InterPro" id="IPR040839">
    <property type="entry name" value="MG4"/>
</dbReference>
<dbReference type="InterPro" id="IPR008930">
    <property type="entry name" value="Terpenoid_cyclase/PrenylTrfase"/>
</dbReference>
<dbReference type="Proteomes" id="UP000008143">
    <property type="component" value="Chromosome 8"/>
</dbReference>
<evidence type="ECO:0000256" key="1">
    <source>
        <dbReference type="ARBA" id="ARBA00004613"/>
    </source>
</evidence>
<dbReference type="Pfam" id="PF00207">
    <property type="entry name" value="A2M"/>
    <property type="match status" value="1"/>
</dbReference>
<dbReference type="KEGG" id="xtr:100485433"/>
<dbReference type="InterPro" id="IPR008993">
    <property type="entry name" value="TIMP-like_OB-fold"/>
</dbReference>
<dbReference type="InterPro" id="IPR041425">
    <property type="entry name" value="C3/4/5_MG1"/>
</dbReference>
<dbReference type="AGR" id="Xenbase:XB-GENE-486371"/>
<dbReference type="InterPro" id="IPR001134">
    <property type="entry name" value="Netrin_domain"/>
</dbReference>
<evidence type="ECO:0000256" key="4">
    <source>
        <dbReference type="SAM" id="SignalP"/>
    </source>
</evidence>
<dbReference type="PANTHER" id="PTHR11412:SF83">
    <property type="entry name" value="COMPLEMENT C5"/>
    <property type="match status" value="1"/>
</dbReference>
<dbReference type="InterPro" id="IPR002890">
    <property type="entry name" value="MG2"/>
</dbReference>
<reference evidence="8" key="1">
    <citation type="submission" date="2025-08" db="UniProtKB">
        <authorList>
            <consortium name="RefSeq"/>
        </authorList>
    </citation>
    <scope>IDENTIFICATION</scope>
</reference>
<keyword evidence="4 8" id="KW-0732">Signal</keyword>
<dbReference type="GO" id="GO:0004866">
    <property type="term" value="F:endopeptidase inhibitor activity"/>
    <property type="evidence" value="ECO:0007669"/>
    <property type="project" value="InterPro"/>
</dbReference>
<feature type="domain" description="NTR" evidence="6">
    <location>
        <begin position="1544"/>
        <end position="1688"/>
    </location>
</feature>
<dbReference type="InterPro" id="IPR048843">
    <property type="entry name" value="C5_CUB"/>
</dbReference>
<dbReference type="Gene3D" id="1.50.10.20">
    <property type="match status" value="1"/>
</dbReference>
<keyword evidence="7" id="KW-1185">Reference proteome</keyword>
<feature type="signal peptide" evidence="4 8">
    <location>
        <begin position="1"/>
        <end position="20"/>
    </location>
</feature>
<dbReference type="Pfam" id="PF07678">
    <property type="entry name" value="TED_complement"/>
    <property type="match status" value="1"/>
</dbReference>
<dbReference type="Pfam" id="PF17791">
    <property type="entry name" value="MG3"/>
    <property type="match status" value="1"/>
</dbReference>
<dbReference type="SMART" id="SM01419">
    <property type="entry name" value="Thiol-ester_cl"/>
    <property type="match status" value="1"/>
</dbReference>
<dbReference type="Gene3D" id="2.60.120.1540">
    <property type="match status" value="1"/>
</dbReference>
<dbReference type="Gene3D" id="2.60.40.1930">
    <property type="match status" value="3"/>
</dbReference>
<gene>
    <name evidence="8 9" type="primary">c5</name>
    <name evidence="8" type="synonym">cpamd4</name>
</gene>
<feature type="chain" id="PRO_5033207744" evidence="4 8">
    <location>
        <begin position="21"/>
        <end position="1688"/>
    </location>
</feature>
<comment type="subcellular location">
    <subcellularLocation>
        <location evidence="1">Secreted</location>
    </subcellularLocation>
</comment>